<feature type="compositionally biased region" description="Low complexity" evidence="1">
    <location>
        <begin position="183"/>
        <end position="196"/>
    </location>
</feature>
<name>A0A2G5I964_CERBT</name>
<dbReference type="Proteomes" id="UP000230605">
    <property type="component" value="Chromosome 1"/>
</dbReference>
<feature type="region of interest" description="Disordered" evidence="1">
    <location>
        <begin position="182"/>
        <end position="233"/>
    </location>
</feature>
<evidence type="ECO:0008006" key="6">
    <source>
        <dbReference type="Google" id="ProtNLM"/>
    </source>
</evidence>
<dbReference type="OrthoDB" id="5406427at2759"/>
<feature type="compositionally biased region" description="Polar residues" evidence="1">
    <location>
        <begin position="790"/>
        <end position="805"/>
    </location>
</feature>
<dbReference type="Proteomes" id="UP001302367">
    <property type="component" value="Chromosome 1"/>
</dbReference>
<feature type="compositionally biased region" description="Basic residues" evidence="1">
    <location>
        <begin position="157"/>
        <end position="166"/>
    </location>
</feature>
<protein>
    <recommendedName>
        <fullName evidence="6">Cell wall proline rich protein</fullName>
    </recommendedName>
</protein>
<dbReference type="EMBL" id="LKMD01000100">
    <property type="protein sequence ID" value="PIB01310.1"/>
    <property type="molecule type" value="Genomic_DNA"/>
</dbReference>
<evidence type="ECO:0000256" key="1">
    <source>
        <dbReference type="SAM" id="MobiDB-lite"/>
    </source>
</evidence>
<feature type="region of interest" description="Disordered" evidence="1">
    <location>
        <begin position="106"/>
        <end position="170"/>
    </location>
</feature>
<dbReference type="EMBL" id="CP134184">
    <property type="protein sequence ID" value="WPA95739.1"/>
    <property type="molecule type" value="Genomic_DNA"/>
</dbReference>
<feature type="region of interest" description="Disordered" evidence="1">
    <location>
        <begin position="722"/>
        <end position="867"/>
    </location>
</feature>
<feature type="compositionally biased region" description="Polar residues" evidence="1">
    <location>
        <begin position="731"/>
        <end position="777"/>
    </location>
</feature>
<evidence type="ECO:0000313" key="4">
    <source>
        <dbReference type="Proteomes" id="UP000230605"/>
    </source>
</evidence>
<keyword evidence="5" id="KW-1185">Reference proteome</keyword>
<proteinExistence type="predicted"/>
<accession>A0A2G5I964</accession>
<dbReference type="AlphaFoldDB" id="A0A2G5I964"/>
<evidence type="ECO:0000313" key="5">
    <source>
        <dbReference type="Proteomes" id="UP001302367"/>
    </source>
</evidence>
<evidence type="ECO:0000313" key="3">
    <source>
        <dbReference type="EMBL" id="WPA95739.1"/>
    </source>
</evidence>
<sequence length="897" mass="97446">MTEVAASGSRGYSHGVGNTLSTPMMAAAAPKIEMQPNPEFSFPRLPPPGDHTLNLEPRRTSHGRPLSMNVDVRPATADARNSHKRAATQQLPTFKFNAGDASGLQAEQLPSQPVEPNAMTPSRGGHRRNHSELVGGVGLNSAMSSSPTRPSTLDKPKRAHHSHRRSAAISSHEIHKLLAAAEPQPRLSSSLPSTPLDHPFAHQRSGSNAAALHDPFGPALDNTASTRPPSRRQVGFSENVEYIPRPLSTISSETESSLNTIRGHSVNNSISSVLSMTTPSPPAPRSRAISLETTLEDEPDSSLKSSIETARRVEREGEWLKHGSQAKLERPSTASDVLSKSLTFAADNVVAKTRSRTSKKHAASRSLGFDRRKSEPTIGLLASEPSRLSALSLQESTSKLSVNTDEDEAVSERRFSTRKIKDWAVSKIARRSRPRSEVLAPKQPMQFEPEAPRSVAETDLDAVFSMDNDSDIVHDRSVPAPSQLDVPQYIQPIPIRNRDSEEGAMLDLDDALSRPKTPTQVGMRRRRMLHSDRGFSDFIGPGAHYQPRATHHRTASAPVLMAFDQSRSGTPPQTTLAVFDEEEEDQSPESSARPSSTVSTSDDEGSTEVSVVDADPTMTSAAQEASLDEGLGIQRNEWDLETPHYTTSASRLSTPAIERRASSIIEQTIFEETSPVESVAIAHDAESFEQSMDLRAHSLTKSSDSSEAPTIMAAPSSFLSLPDDPHAYATPETSTSSAFSSPDFTRRQNSFEASRVGTSASSIADNRTMSSCTTGEVQQDYRMSVDDVPSLTSSRSTMVSTAHANSSRRDVSGLRTPSLTSGSLESAESRRRKRASIQSLSQLVGGPFGPRSQNVDETRPSTAATETILSQPKKKEHRLKKLMFWKSKRQFSTSTVI</sequence>
<feature type="compositionally biased region" description="Polar residues" evidence="1">
    <location>
        <begin position="141"/>
        <end position="151"/>
    </location>
</feature>
<evidence type="ECO:0000313" key="2">
    <source>
        <dbReference type="EMBL" id="PIB01310.1"/>
    </source>
</evidence>
<feature type="compositionally biased region" description="Low complexity" evidence="1">
    <location>
        <begin position="588"/>
        <end position="600"/>
    </location>
</feature>
<gene>
    <name evidence="2" type="ORF">CB0940_00327</name>
    <name evidence="3" type="ORF">RHO25_000342</name>
</gene>
<feature type="region of interest" description="Disordered" evidence="1">
    <location>
        <begin position="579"/>
        <end position="618"/>
    </location>
</feature>
<organism evidence="2 4">
    <name type="scientific">Cercospora beticola</name>
    <name type="common">Sugarbeet leaf spot fungus</name>
    <dbReference type="NCBI Taxonomy" id="122368"/>
    <lineage>
        <taxon>Eukaryota</taxon>
        <taxon>Fungi</taxon>
        <taxon>Dikarya</taxon>
        <taxon>Ascomycota</taxon>
        <taxon>Pezizomycotina</taxon>
        <taxon>Dothideomycetes</taxon>
        <taxon>Dothideomycetidae</taxon>
        <taxon>Mycosphaerellales</taxon>
        <taxon>Mycosphaerellaceae</taxon>
        <taxon>Cercospora</taxon>
    </lineage>
</organism>
<feature type="region of interest" description="Disordered" evidence="1">
    <location>
        <begin position="1"/>
        <end position="20"/>
    </location>
</feature>
<reference evidence="2 4" key="1">
    <citation type="submission" date="2015-10" db="EMBL/GenBank/DDBJ databases">
        <title>The cercosporin biosynthetic gene cluster was horizontally transferred to several fungal lineages and shown to be expanded in Cercospora beticola based on microsynteny with recipient genomes.</title>
        <authorList>
            <person name="De Jonge R."/>
            <person name="Ebert M.K."/>
            <person name="Suttle J.C."/>
            <person name="Jurick Ii W.M."/>
            <person name="Secor G.A."/>
            <person name="Thomma B.P."/>
            <person name="Van De Peer Y."/>
            <person name="Bolton M.D."/>
        </authorList>
    </citation>
    <scope>NUCLEOTIDE SEQUENCE [LARGE SCALE GENOMIC DNA]</scope>
    <source>
        <strain evidence="2 4">09-40</strain>
    </source>
</reference>
<reference evidence="3 5" key="2">
    <citation type="submission" date="2023-09" db="EMBL/GenBank/DDBJ databases">
        <title>Complete-Gapless Cercospora beticola genome.</title>
        <authorList>
            <person name="Wyatt N.A."/>
            <person name="Spanner R.E."/>
            <person name="Bolton M.D."/>
        </authorList>
    </citation>
    <scope>NUCLEOTIDE SEQUENCE [LARGE SCALE GENOMIC DNA]</scope>
    <source>
        <strain evidence="3">Cb09-40</strain>
    </source>
</reference>